<dbReference type="PANTHER" id="PTHR26392:SF92">
    <property type="entry name" value="PROTEIN KINASE DOMAIN-CONTAINING PROTEIN"/>
    <property type="match status" value="1"/>
</dbReference>
<comment type="caution">
    <text evidence="2">The sequence shown here is derived from an EMBL/GenBank/DDBJ whole genome shotgun (WGS) entry which is preliminary data.</text>
</comment>
<dbReference type="EMBL" id="JARBDR010000813">
    <property type="protein sequence ID" value="KAJ8305494.1"/>
    <property type="molecule type" value="Genomic_DNA"/>
</dbReference>
<name>A0ABQ9EJN7_TEGGR</name>
<dbReference type="PANTHER" id="PTHR26392">
    <property type="entry name" value="MITOGEN-ACTIVATED PROTEIN KINASE KINASE KINASE 7-RELATED"/>
    <property type="match status" value="1"/>
</dbReference>
<feature type="non-terminal residue" evidence="2">
    <location>
        <position position="888"/>
    </location>
</feature>
<dbReference type="Gene3D" id="3.40.50.300">
    <property type="entry name" value="P-loop containing nucleotide triphosphate hydrolases"/>
    <property type="match status" value="1"/>
</dbReference>
<reference evidence="2 3" key="1">
    <citation type="submission" date="2022-12" db="EMBL/GenBank/DDBJ databases">
        <title>Chromosome-level genome of Tegillarca granosa.</title>
        <authorList>
            <person name="Kim J."/>
        </authorList>
    </citation>
    <scope>NUCLEOTIDE SEQUENCE [LARGE SCALE GENOMIC DNA]</scope>
    <source>
        <strain evidence="2">Teg-2019</strain>
        <tissue evidence="2">Adductor muscle</tissue>
    </source>
</reference>
<accession>A0ABQ9EJN7</accession>
<proteinExistence type="predicted"/>
<dbReference type="SUPFAM" id="SSF56112">
    <property type="entry name" value="Protein kinase-like (PK-like)"/>
    <property type="match status" value="1"/>
</dbReference>
<dbReference type="InterPro" id="IPR011009">
    <property type="entry name" value="Kinase-like_dom_sf"/>
</dbReference>
<gene>
    <name evidence="2" type="ORF">KUTeg_016039</name>
</gene>
<evidence type="ECO:0000259" key="1">
    <source>
        <dbReference type="Pfam" id="PF00350"/>
    </source>
</evidence>
<keyword evidence="3" id="KW-1185">Reference proteome</keyword>
<dbReference type="InterPro" id="IPR045063">
    <property type="entry name" value="Dynamin_N"/>
</dbReference>
<sequence>MHADQEEGVNEDGIDCLKLPQAIRKAKKHDIDISNLKTLEDVRCVLKRHLLRDKLSRKSCQLRKMQSIGSHFMIYSVITDYTAGLIKKKDPLIDKLNQSFPDFHKLLVRQKIQLEGKVSKSPILTGAGKSSFINLLLGEDILPCSVLSNTNVICEIQYGEEAFAFVYPRDESGPPEKIKFSENFIDELSKKIQKTEDQDSQQNVYKKAEIYLPKDILKTGVTIVDSPGIGDTEEMTNMVLDYIMEACAFIYVINSANAGGVQTDRLMKSPTGWPECKPDQIIKLSTREAKFIQKDGYIVGQFYKIIMEINRLVPLGREILILNAFRLLSQFLKKALFCIETVNIQNSSLSQEEQEEAAKDFVDSLKLIKKEVQEFFDEQKQYLSEEINRVAKKLSKFLHEPQIMDKMCIFTDGSVKGRDWKETMIQVRSEVYDNLSKQIQEWEKINKEFEKVGLAISRKFQDKFPDFDDRLSRVENKFSRSGREERNHFDSHAEFEESFVPVAVKQKFANLNLGLKVLVGISLSPVFLLGAVVRLPIWGIKELKRILNSHLLEKTYHKDEKLAIRKYAELTLKSMVDPVQFIPLLEQELAPLSKYLDQQRNKVLRQIDVEIMIIEARNSELLDSAKAFVSIDPIYRKFQQFEAKRKLFQLTYFERPDIEIPSSCLEIDETANGIICDGVLSRVMSARSLDTKLTKSYLEVTVRRSKIEMDHNEIENYFKEEFAYRGIKKPHIVRTIGIIKDLKVQMHQIDEEKRVKLASIHKPKILPASFFPLDCKDVARYVHFPYEILITPSQVMYEHKHDMYSFGIVMWELFNTDRAFRKEIFSMSNPPATLKDFVEYLKRGNNICTYSDHGLSPSRVWKEMTKRCLTFDMAVDELLEWQTHFQLT</sequence>
<evidence type="ECO:0000313" key="2">
    <source>
        <dbReference type="EMBL" id="KAJ8305494.1"/>
    </source>
</evidence>
<dbReference type="SUPFAM" id="SSF52540">
    <property type="entry name" value="P-loop containing nucleoside triphosphate hydrolases"/>
    <property type="match status" value="1"/>
</dbReference>
<dbReference type="Pfam" id="PF00350">
    <property type="entry name" value="Dynamin_N"/>
    <property type="match status" value="1"/>
</dbReference>
<evidence type="ECO:0000313" key="3">
    <source>
        <dbReference type="Proteomes" id="UP001217089"/>
    </source>
</evidence>
<feature type="domain" description="Dynamin N-terminal" evidence="1">
    <location>
        <begin position="127"/>
        <end position="259"/>
    </location>
</feature>
<dbReference type="InterPro" id="IPR027417">
    <property type="entry name" value="P-loop_NTPase"/>
</dbReference>
<organism evidence="2 3">
    <name type="scientific">Tegillarca granosa</name>
    <name type="common">Malaysian cockle</name>
    <name type="synonym">Anadara granosa</name>
    <dbReference type="NCBI Taxonomy" id="220873"/>
    <lineage>
        <taxon>Eukaryota</taxon>
        <taxon>Metazoa</taxon>
        <taxon>Spiralia</taxon>
        <taxon>Lophotrochozoa</taxon>
        <taxon>Mollusca</taxon>
        <taxon>Bivalvia</taxon>
        <taxon>Autobranchia</taxon>
        <taxon>Pteriomorphia</taxon>
        <taxon>Arcoida</taxon>
        <taxon>Arcoidea</taxon>
        <taxon>Arcidae</taxon>
        <taxon>Tegillarca</taxon>
    </lineage>
</organism>
<protein>
    <recommendedName>
        <fullName evidence="1">Dynamin N-terminal domain-containing protein</fullName>
    </recommendedName>
</protein>
<dbReference type="Gene3D" id="1.10.510.10">
    <property type="entry name" value="Transferase(Phosphotransferase) domain 1"/>
    <property type="match status" value="1"/>
</dbReference>
<dbReference type="Proteomes" id="UP001217089">
    <property type="component" value="Unassembled WGS sequence"/>
</dbReference>